<comment type="caution">
    <text evidence="10">The sequence shown here is derived from an EMBL/GenBank/DDBJ whole genome shotgun (WGS) entry which is preliminary data.</text>
</comment>
<dbReference type="GO" id="GO:0003985">
    <property type="term" value="F:acetyl-CoA C-acetyltransferase activity"/>
    <property type="evidence" value="ECO:0007669"/>
    <property type="project" value="UniProtKB-EC"/>
</dbReference>
<dbReference type="NCBIfam" id="TIGR01930">
    <property type="entry name" value="AcCoA-C-Actrans"/>
    <property type="match status" value="1"/>
</dbReference>
<protein>
    <recommendedName>
        <fullName evidence="5">Probable acetyl-CoA acetyltransferase</fullName>
        <ecNumber evidence="2">2.3.1.9</ecNumber>
    </recommendedName>
</protein>
<dbReference type="Proteomes" id="UP000589626">
    <property type="component" value="Unassembled WGS sequence"/>
</dbReference>
<dbReference type="PROSITE" id="PS00099">
    <property type="entry name" value="THIOLASE_3"/>
    <property type="match status" value="1"/>
</dbReference>
<feature type="domain" description="Thiolase N-terminal" evidence="8">
    <location>
        <begin position="12"/>
        <end position="258"/>
    </location>
</feature>
<evidence type="ECO:0000256" key="2">
    <source>
        <dbReference type="ARBA" id="ARBA00012705"/>
    </source>
</evidence>
<name>A0A7W4Z1Q2_9ACTN</name>
<evidence type="ECO:0000313" key="10">
    <source>
        <dbReference type="EMBL" id="MBB3043112.1"/>
    </source>
</evidence>
<dbReference type="PANTHER" id="PTHR18919">
    <property type="entry name" value="ACETYL-COA C-ACYLTRANSFERASE"/>
    <property type="match status" value="1"/>
</dbReference>
<evidence type="ECO:0000259" key="8">
    <source>
        <dbReference type="Pfam" id="PF00108"/>
    </source>
</evidence>
<keyword evidence="11" id="KW-1185">Reference proteome</keyword>
<keyword evidence="4 7" id="KW-0012">Acyltransferase</keyword>
<dbReference type="PANTHER" id="PTHR18919:SF107">
    <property type="entry name" value="ACETYL-COA ACETYLTRANSFERASE, CYTOSOLIC"/>
    <property type="match status" value="1"/>
</dbReference>
<keyword evidence="3 7" id="KW-0808">Transferase</keyword>
<reference evidence="10 11" key="1">
    <citation type="submission" date="2020-08" db="EMBL/GenBank/DDBJ databases">
        <title>Sequencing the genomes of 1000 actinobacteria strains.</title>
        <authorList>
            <person name="Klenk H.-P."/>
        </authorList>
    </citation>
    <scope>NUCLEOTIDE SEQUENCE [LARGE SCALE GENOMIC DNA]</scope>
    <source>
        <strain evidence="10 11">DSM 105498</strain>
    </source>
</reference>
<dbReference type="PROSITE" id="PS00737">
    <property type="entry name" value="THIOLASE_2"/>
    <property type="match status" value="1"/>
</dbReference>
<dbReference type="AlphaFoldDB" id="A0A7W4Z1Q2"/>
<proteinExistence type="inferred from homology"/>
<evidence type="ECO:0000256" key="5">
    <source>
        <dbReference type="ARBA" id="ARBA00040529"/>
    </source>
</evidence>
<evidence type="ECO:0000256" key="4">
    <source>
        <dbReference type="ARBA" id="ARBA00023315"/>
    </source>
</evidence>
<dbReference type="EC" id="2.3.1.9" evidence="2"/>
<gene>
    <name evidence="10" type="ORF">FHU40_002930</name>
</gene>
<accession>A0A7W4Z1Q2</accession>
<sequence>MMGTTTPSSVPVLASVARTPIGRFRGALQDVSAVDLGAVAIRGALERLPTAVSPQRAFLANVVQAGNGQNPARAALHRAGLPLTVPATTLNDVCLASLTAVGVSASMIRSGELDCVLVGGFESMSRTPHAVRIRGAKPYGDAELTDLLAHDGLTCSLSGEGMGTMTDVVNARLGIGRREQDEIAAASHERAQRAMVDGTLAREQVECAGLDRDEGIRPETTVTGLGLLRPAFTAEGTITAGNASQMSDAGAAGVMMSAGYARRHAITPLVEVVGHRTVSGPDTSLHTKPSAAAKALLQQHGMGVRDVDVWEINEAFASVVIASIDDLGIDLAHVNVNGGAIALGHPLAASGFRILATLALTMVDRQLEYGVATMCGGGGQGGAVLLRLTPGAV</sequence>
<dbReference type="InterPro" id="IPR020616">
    <property type="entry name" value="Thiolase_N"/>
</dbReference>
<evidence type="ECO:0000256" key="7">
    <source>
        <dbReference type="RuleBase" id="RU003557"/>
    </source>
</evidence>
<evidence type="ECO:0000256" key="6">
    <source>
        <dbReference type="PIRSR" id="PIRSR000429-1"/>
    </source>
</evidence>
<evidence type="ECO:0000259" key="9">
    <source>
        <dbReference type="Pfam" id="PF02803"/>
    </source>
</evidence>
<feature type="domain" description="Thiolase C-terminal" evidence="9">
    <location>
        <begin position="267"/>
        <end position="386"/>
    </location>
</feature>
<organism evidence="10 11">
    <name type="scientific">Nocardioides soli</name>
    <dbReference type="NCBI Taxonomy" id="1036020"/>
    <lineage>
        <taxon>Bacteria</taxon>
        <taxon>Bacillati</taxon>
        <taxon>Actinomycetota</taxon>
        <taxon>Actinomycetes</taxon>
        <taxon>Propionibacteriales</taxon>
        <taxon>Nocardioidaceae</taxon>
        <taxon>Nocardioides</taxon>
    </lineage>
</organism>
<feature type="active site" description="Proton acceptor" evidence="6">
    <location>
        <position position="375"/>
    </location>
</feature>
<comment type="similarity">
    <text evidence="1 7">Belongs to the thiolase-like superfamily. Thiolase family.</text>
</comment>
<dbReference type="InterPro" id="IPR020617">
    <property type="entry name" value="Thiolase_C"/>
</dbReference>
<evidence type="ECO:0000313" key="11">
    <source>
        <dbReference type="Proteomes" id="UP000589626"/>
    </source>
</evidence>
<dbReference type="SUPFAM" id="SSF53901">
    <property type="entry name" value="Thiolase-like"/>
    <property type="match status" value="2"/>
</dbReference>
<evidence type="ECO:0000256" key="1">
    <source>
        <dbReference type="ARBA" id="ARBA00010982"/>
    </source>
</evidence>
<dbReference type="InterPro" id="IPR016039">
    <property type="entry name" value="Thiolase-like"/>
</dbReference>
<dbReference type="PIRSF" id="PIRSF000429">
    <property type="entry name" value="Ac-CoA_Ac_transf"/>
    <property type="match status" value="1"/>
</dbReference>
<dbReference type="InterPro" id="IPR002155">
    <property type="entry name" value="Thiolase"/>
</dbReference>
<dbReference type="RefSeq" id="WP_183592998.1">
    <property type="nucleotide sequence ID" value="NZ_JACHWR010000002.1"/>
</dbReference>
<dbReference type="Pfam" id="PF02803">
    <property type="entry name" value="Thiolase_C"/>
    <property type="match status" value="1"/>
</dbReference>
<dbReference type="InterPro" id="IPR020613">
    <property type="entry name" value="Thiolase_CS"/>
</dbReference>
<dbReference type="InterPro" id="IPR020610">
    <property type="entry name" value="Thiolase_AS"/>
</dbReference>
<dbReference type="EMBL" id="JACHWR010000002">
    <property type="protein sequence ID" value="MBB3043112.1"/>
    <property type="molecule type" value="Genomic_DNA"/>
</dbReference>
<dbReference type="Pfam" id="PF00108">
    <property type="entry name" value="Thiolase_N"/>
    <property type="match status" value="1"/>
</dbReference>
<dbReference type="CDD" id="cd00751">
    <property type="entry name" value="thiolase"/>
    <property type="match status" value="1"/>
</dbReference>
<evidence type="ECO:0000256" key="3">
    <source>
        <dbReference type="ARBA" id="ARBA00022679"/>
    </source>
</evidence>
<feature type="active site" description="Proton acceptor" evidence="6">
    <location>
        <position position="345"/>
    </location>
</feature>
<dbReference type="Gene3D" id="3.40.47.10">
    <property type="match status" value="1"/>
</dbReference>
<feature type="active site" description="Acyl-thioester intermediate" evidence="6">
    <location>
        <position position="94"/>
    </location>
</feature>